<feature type="compositionally biased region" description="Basic residues" evidence="1">
    <location>
        <begin position="1399"/>
        <end position="1408"/>
    </location>
</feature>
<reference evidence="3 4" key="1">
    <citation type="submission" date="2014-02" db="EMBL/GenBank/DDBJ databases">
        <title>The genome sequence of Colletotrichum salicis CBS 607.94.</title>
        <authorList>
            <person name="Baroncelli R."/>
            <person name="Thon M.R."/>
        </authorList>
    </citation>
    <scope>NUCLEOTIDE SEQUENCE [LARGE SCALE GENOMIC DNA]</scope>
    <source>
        <strain evidence="3 4">CBS 607.94</strain>
    </source>
</reference>
<dbReference type="OrthoDB" id="74412at2759"/>
<evidence type="ECO:0008006" key="5">
    <source>
        <dbReference type="Google" id="ProtNLM"/>
    </source>
</evidence>
<feature type="compositionally biased region" description="Acidic residues" evidence="1">
    <location>
        <begin position="725"/>
        <end position="736"/>
    </location>
</feature>
<keyword evidence="4" id="KW-1185">Reference proteome</keyword>
<comment type="caution">
    <text evidence="3">The sequence shown here is derived from an EMBL/GenBank/DDBJ whole genome shotgun (WGS) entry which is preliminary data.</text>
</comment>
<feature type="region of interest" description="Disordered" evidence="1">
    <location>
        <begin position="133"/>
        <end position="158"/>
    </location>
</feature>
<feature type="compositionally biased region" description="Low complexity" evidence="1">
    <location>
        <begin position="750"/>
        <end position="768"/>
    </location>
</feature>
<feature type="transmembrane region" description="Helical" evidence="2">
    <location>
        <begin position="105"/>
        <end position="126"/>
    </location>
</feature>
<accession>A0A135UHL7</accession>
<feature type="compositionally biased region" description="Polar residues" evidence="1">
    <location>
        <begin position="859"/>
        <end position="878"/>
    </location>
</feature>
<keyword evidence="2" id="KW-0812">Transmembrane</keyword>
<evidence type="ECO:0000313" key="4">
    <source>
        <dbReference type="Proteomes" id="UP000070121"/>
    </source>
</evidence>
<evidence type="ECO:0000313" key="3">
    <source>
        <dbReference type="EMBL" id="KXH59892.1"/>
    </source>
</evidence>
<feature type="compositionally biased region" description="Polar residues" evidence="1">
    <location>
        <begin position="563"/>
        <end position="582"/>
    </location>
</feature>
<feature type="compositionally biased region" description="Acidic residues" evidence="1">
    <location>
        <begin position="387"/>
        <end position="396"/>
    </location>
</feature>
<gene>
    <name evidence="3" type="ORF">CSAL01_03796</name>
</gene>
<protein>
    <recommendedName>
        <fullName evidence="5">Gpi-anchored cell surface glycoprotein</fullName>
    </recommendedName>
</protein>
<feature type="region of interest" description="Disordered" evidence="1">
    <location>
        <begin position="504"/>
        <end position="582"/>
    </location>
</feature>
<feature type="compositionally biased region" description="Polar residues" evidence="1">
    <location>
        <begin position="1423"/>
        <end position="1432"/>
    </location>
</feature>
<dbReference type="Gene3D" id="3.40.20.10">
    <property type="entry name" value="Severin"/>
    <property type="match status" value="1"/>
</dbReference>
<dbReference type="STRING" id="1209931.A0A135UHL7"/>
<feature type="region of interest" description="Disordered" evidence="1">
    <location>
        <begin position="1138"/>
        <end position="1241"/>
    </location>
</feature>
<feature type="compositionally biased region" description="Low complexity" evidence="1">
    <location>
        <begin position="617"/>
        <end position="629"/>
    </location>
</feature>
<feature type="compositionally biased region" description="Basic and acidic residues" evidence="1">
    <location>
        <begin position="519"/>
        <end position="534"/>
    </location>
</feature>
<dbReference type="SUPFAM" id="SSF55753">
    <property type="entry name" value="Actin depolymerizing proteins"/>
    <property type="match status" value="1"/>
</dbReference>
<feature type="compositionally biased region" description="Basic and acidic residues" evidence="1">
    <location>
        <begin position="1270"/>
        <end position="1301"/>
    </location>
</feature>
<evidence type="ECO:0000256" key="2">
    <source>
        <dbReference type="SAM" id="Phobius"/>
    </source>
</evidence>
<keyword evidence="2" id="KW-0472">Membrane</keyword>
<organism evidence="3 4">
    <name type="scientific">Colletotrichum salicis</name>
    <dbReference type="NCBI Taxonomy" id="1209931"/>
    <lineage>
        <taxon>Eukaryota</taxon>
        <taxon>Fungi</taxon>
        <taxon>Dikarya</taxon>
        <taxon>Ascomycota</taxon>
        <taxon>Pezizomycotina</taxon>
        <taxon>Sordariomycetes</taxon>
        <taxon>Hypocreomycetidae</taxon>
        <taxon>Glomerellales</taxon>
        <taxon>Glomerellaceae</taxon>
        <taxon>Colletotrichum</taxon>
        <taxon>Colletotrichum acutatum species complex</taxon>
    </lineage>
</organism>
<keyword evidence="2" id="KW-1133">Transmembrane helix</keyword>
<proteinExistence type="predicted"/>
<evidence type="ECO:0000256" key="1">
    <source>
        <dbReference type="SAM" id="MobiDB-lite"/>
    </source>
</evidence>
<dbReference type="InterPro" id="IPR029006">
    <property type="entry name" value="ADF-H/Gelsolin-like_dom_sf"/>
</dbReference>
<feature type="compositionally biased region" description="Polar residues" evidence="1">
    <location>
        <begin position="176"/>
        <end position="192"/>
    </location>
</feature>
<feature type="region of interest" description="Disordered" evidence="1">
    <location>
        <begin position="368"/>
        <end position="480"/>
    </location>
</feature>
<feature type="compositionally biased region" description="Low complexity" evidence="1">
    <location>
        <begin position="1350"/>
        <end position="1364"/>
    </location>
</feature>
<feature type="compositionally biased region" description="Basic and acidic residues" evidence="1">
    <location>
        <begin position="1389"/>
        <end position="1398"/>
    </location>
</feature>
<dbReference type="Proteomes" id="UP000070121">
    <property type="component" value="Unassembled WGS sequence"/>
</dbReference>
<feature type="compositionally biased region" description="Low complexity" evidence="1">
    <location>
        <begin position="822"/>
        <end position="837"/>
    </location>
</feature>
<dbReference type="EMBL" id="JFFI01001449">
    <property type="protein sequence ID" value="KXH59892.1"/>
    <property type="molecule type" value="Genomic_DNA"/>
</dbReference>
<feature type="region of interest" description="Disordered" evidence="1">
    <location>
        <begin position="607"/>
        <end position="975"/>
    </location>
</feature>
<feature type="compositionally biased region" description="Polar residues" evidence="1">
    <location>
        <begin position="450"/>
        <end position="466"/>
    </location>
</feature>
<feature type="region of interest" description="Disordered" evidence="1">
    <location>
        <begin position="1255"/>
        <end position="1437"/>
    </location>
</feature>
<sequence>MKSSDDEQRKRDAQDTPRVFTLGLHQEAPLVEVRGSNTTFSHFLFPVAFPIDDSNLPSQPSSTHSVPSSYTTKGQTRFLLPVSLLCCPSFFTTLLGAHVRLAHAPWPVLHVAAFAAAAVAAALFSLTPENRNRHRSGHSILSDENPPSEPLFGPPSESTRFRPAVRWIPASSAATSVQLRTAPGSQSQSQSPRAFRTPRLPTTTADLAKPTGRMSLNGLDDSKVKEAHEAAVAEPGGWFLLKYASRDDVELLGRGNGGIVEIRNNIAQFENDNEDHSPLFGFLRYRRRNVIIKYLPEDCSRLVQARATVHFNAVCERFAPYNTDFSIASAKELKDTKLSAACSLHAASGSTSSSTSSLRRRRLMEIAEEEEEEQRASKRKSTGPDNLVEDATEDSTETPKSPIEGPPVTLNADLANSPEESKFSTSLEPPEFVGARPPSPSKSVDEGRRMSSQSLRPELYSSSSYTYGKPRVKLAPRPSLDVAGRARTGTAAVGAAFRPISQMPSGFKLFSKGSKKGKSKENTLDPAEPAHPDETTEISLAATSIPLPDGDPISQVDEPVRPHTSSGRPTTSSGASIKSAMPSFTTLSAKQVMTPEKARLMKAMQLREKKKKMNQQPASAPVVDAPAEEVASEKVQPVQHIEEITEQTLATEADDDDRERRLSVSKADSGIVVDASSVSVHTDVASEFTQSDSHPASPIIASSEPDQSTKASSLSESTEETVKELEEEELDADMDMVEVHEEVEPEVEVEQAPVPEEAAAPEPNGPEVDISEKPDEAEPVVEPTPAIQDEVIDSSETAPIEVSEPLEAIPADENLTEDKNETPTAATQELATEQAETSGLAQPMEQQIETEKVAVKAQQPKSPTFSLPISKFSTSPTQPKAPVASTKPEPLDVSDTVSVPAEVSPKSPLSPRSPGLRVPRSKFSTQDLRSAAAVEVPTIVPPEEQALTEPLPTSVEENDSVVEEAPAASEACKRTSLVEPIRTDLEVPEKRADDDISDDEDLLDELHSATVEQAQHITVSKSPIIPVFPSPTLQNASRPTSRGVVRTISNPVRGLTAADVAQAQSQRSISSGAAFLHKITQQQGNNHLKPNQPNKIGSSISQRIKALEKLSAHAPGVVEADTSSSTLKAPRPSSAFFAVKRGSVRDPPSRSPSVVDRTRPSTRDASPVPPIMTESLESSPETAGRGRSGSMANRLSMFEMPGSNPPRGRPESISVTARIIRDPSQAGKAPEPPKNPSEFERLDLKVSPLVVDHQKAELPLPPANLAAMEPSKETIQERRLSKEKRRSQSIDPKEDVEEAPRRSSLSIMKDFIKDRRKSLTSPSTEALTAPLPMSPGSKSPSRPPSTHANSGGLSRRLSISSRRSSISKENDLSGAMSPSMFTEGSGSGDDSKSTTSDKKKGRAGRFMRRLSSSLSSAGRGKTMTPTAISPTVQEEDASEVARLQQPTIEAFMGDVNVQFPDNLLWKRRSMCLDSQGFLILSAVAAGTAAKNKQPTGAGVKRYHLSDFRVPYIPDMEIQELPNSICLDLVEGSGLQVACEDRAGQMNVLHILQDAHQSHSSFGQ</sequence>
<feature type="region of interest" description="Disordered" evidence="1">
    <location>
        <begin position="176"/>
        <end position="218"/>
    </location>
</feature>
<feature type="transmembrane region" description="Helical" evidence="2">
    <location>
        <begin position="78"/>
        <end position="99"/>
    </location>
</feature>
<name>A0A135UHL7_9PEZI</name>
<dbReference type="CDD" id="cd11282">
    <property type="entry name" value="ADF_coactosin_like"/>
    <property type="match status" value="1"/>
</dbReference>